<comment type="caution">
    <text evidence="2">The sequence shown here is derived from an EMBL/GenBank/DDBJ whole genome shotgun (WGS) entry which is preliminary data.</text>
</comment>
<dbReference type="EMBL" id="CACSLK010034598">
    <property type="protein sequence ID" value="CAA0842053.1"/>
    <property type="molecule type" value="Genomic_DNA"/>
</dbReference>
<dbReference type="SUPFAM" id="SSF88697">
    <property type="entry name" value="PUA domain-like"/>
    <property type="match status" value="1"/>
</dbReference>
<dbReference type="PANTHER" id="PTHR30027">
    <property type="entry name" value="RIBOSOMAL RNA SMALL SUBUNIT METHYLTRANSFERASE E"/>
    <property type="match status" value="1"/>
</dbReference>
<accession>A0A9N7P266</accession>
<dbReference type="InterPro" id="IPR015947">
    <property type="entry name" value="PUA-like_sf"/>
</dbReference>
<dbReference type="AlphaFoldDB" id="A0A9N7P266"/>
<dbReference type="InterPro" id="IPR006700">
    <property type="entry name" value="RsmE"/>
</dbReference>
<protein>
    <submittedName>
        <fullName evidence="2">Methyltransferases</fullName>
    </submittedName>
</protein>
<dbReference type="Proteomes" id="UP001153555">
    <property type="component" value="Unassembled WGS sequence"/>
</dbReference>
<evidence type="ECO:0000256" key="1">
    <source>
        <dbReference type="SAM" id="MobiDB-lite"/>
    </source>
</evidence>
<dbReference type="GO" id="GO:0070042">
    <property type="term" value="F:rRNA (uridine-N3-)-methyltransferase activity"/>
    <property type="evidence" value="ECO:0007669"/>
    <property type="project" value="TreeGrafter"/>
</dbReference>
<feature type="compositionally biased region" description="Low complexity" evidence="1">
    <location>
        <begin position="27"/>
        <end position="38"/>
    </location>
</feature>
<gene>
    <name evidence="2" type="ORF">SHERM_07918</name>
</gene>
<dbReference type="Gene3D" id="2.40.240.20">
    <property type="entry name" value="Hypothetical PUA domain-like, domain 1"/>
    <property type="match status" value="1"/>
</dbReference>
<dbReference type="PANTHER" id="PTHR30027:SF3">
    <property type="entry name" value="16S RRNA (URACIL(1498)-N(3))-METHYLTRANSFERASE"/>
    <property type="match status" value="1"/>
</dbReference>
<dbReference type="GO" id="GO:0070475">
    <property type="term" value="P:rRNA base methylation"/>
    <property type="evidence" value="ECO:0007669"/>
    <property type="project" value="TreeGrafter"/>
</dbReference>
<feature type="region of interest" description="Disordered" evidence="1">
    <location>
        <begin position="22"/>
        <end position="50"/>
    </location>
</feature>
<dbReference type="OrthoDB" id="3465at2759"/>
<evidence type="ECO:0000313" key="3">
    <source>
        <dbReference type="Proteomes" id="UP001153555"/>
    </source>
</evidence>
<keyword evidence="2" id="KW-0489">Methyltransferase</keyword>
<evidence type="ECO:0000313" key="2">
    <source>
        <dbReference type="EMBL" id="CAA0842053.1"/>
    </source>
</evidence>
<name>A0A9N7P266_STRHE</name>
<organism evidence="2 3">
    <name type="scientific">Striga hermonthica</name>
    <name type="common">Purple witchweed</name>
    <name type="synonym">Buchnera hermonthica</name>
    <dbReference type="NCBI Taxonomy" id="68872"/>
    <lineage>
        <taxon>Eukaryota</taxon>
        <taxon>Viridiplantae</taxon>
        <taxon>Streptophyta</taxon>
        <taxon>Embryophyta</taxon>
        <taxon>Tracheophyta</taxon>
        <taxon>Spermatophyta</taxon>
        <taxon>Magnoliopsida</taxon>
        <taxon>eudicotyledons</taxon>
        <taxon>Gunneridae</taxon>
        <taxon>Pentapetalae</taxon>
        <taxon>asterids</taxon>
        <taxon>lamiids</taxon>
        <taxon>Lamiales</taxon>
        <taxon>Orobanchaceae</taxon>
        <taxon>Buchnereae</taxon>
        <taxon>Striga</taxon>
    </lineage>
</organism>
<proteinExistence type="predicted"/>
<sequence length="88" mass="10122">MQALGYNPRLISALRRPSPRLKLRQFSSSSSSNYSDQSRGGRPRFFSETLPSSKGGIVRVKGDEFWHMTRVLRLGVNDRCSIRFILYQ</sequence>
<keyword evidence="2" id="KW-0808">Transferase</keyword>
<keyword evidence="3" id="KW-1185">Reference proteome</keyword>
<reference evidence="2" key="1">
    <citation type="submission" date="2019-12" db="EMBL/GenBank/DDBJ databases">
        <authorList>
            <person name="Scholes J."/>
        </authorList>
    </citation>
    <scope>NUCLEOTIDE SEQUENCE</scope>
</reference>